<dbReference type="EMBL" id="BARU01048069">
    <property type="protein sequence ID" value="GAH93066.1"/>
    <property type="molecule type" value="Genomic_DNA"/>
</dbReference>
<proteinExistence type="predicted"/>
<sequence>PILPFAPTLTQCRACGKSLKVEKTARKKVVTLHIGAFKVRETILRCPKCKRIYGSEELQKLKPAGGKFGYDVIVYVGRAMFLRFRN</sequence>
<organism evidence="1">
    <name type="scientific">marine sediment metagenome</name>
    <dbReference type="NCBI Taxonomy" id="412755"/>
    <lineage>
        <taxon>unclassified sequences</taxon>
        <taxon>metagenomes</taxon>
        <taxon>ecological metagenomes</taxon>
    </lineage>
</organism>
<reference evidence="1" key="1">
    <citation type="journal article" date="2014" name="Front. Microbiol.">
        <title>High frequency of phylogenetically diverse reductive dehalogenase-homologous genes in deep subseafloor sedimentary metagenomes.</title>
        <authorList>
            <person name="Kawai M."/>
            <person name="Futagami T."/>
            <person name="Toyoda A."/>
            <person name="Takaki Y."/>
            <person name="Nishi S."/>
            <person name="Hori S."/>
            <person name="Arai W."/>
            <person name="Tsubouchi T."/>
            <person name="Morono Y."/>
            <person name="Uchiyama I."/>
            <person name="Ito T."/>
            <person name="Fujiyama A."/>
            <person name="Inagaki F."/>
            <person name="Takami H."/>
        </authorList>
    </citation>
    <scope>NUCLEOTIDE SEQUENCE</scope>
    <source>
        <strain evidence="1">Expedition CK06-06</strain>
    </source>
</reference>
<accession>X1JEF1</accession>
<evidence type="ECO:0000313" key="1">
    <source>
        <dbReference type="EMBL" id="GAH93066.1"/>
    </source>
</evidence>
<comment type="caution">
    <text evidence="1">The sequence shown here is derived from an EMBL/GenBank/DDBJ whole genome shotgun (WGS) entry which is preliminary data.</text>
</comment>
<feature type="non-terminal residue" evidence="1">
    <location>
        <position position="86"/>
    </location>
</feature>
<name>X1JEF1_9ZZZZ</name>
<feature type="non-terminal residue" evidence="1">
    <location>
        <position position="1"/>
    </location>
</feature>
<gene>
    <name evidence="1" type="ORF">S03H2_71664</name>
</gene>
<protein>
    <submittedName>
        <fullName evidence="1">Uncharacterized protein</fullName>
    </submittedName>
</protein>
<dbReference type="AlphaFoldDB" id="X1JEF1"/>